<dbReference type="Proteomes" id="UP000267400">
    <property type="component" value="Unassembled WGS sequence"/>
</dbReference>
<keyword evidence="4" id="KW-0408">Iron</keyword>
<organism evidence="7 8">
    <name type="scientific">Halomonas nitroreducens</name>
    <dbReference type="NCBI Taxonomy" id="447425"/>
    <lineage>
        <taxon>Bacteria</taxon>
        <taxon>Pseudomonadati</taxon>
        <taxon>Pseudomonadota</taxon>
        <taxon>Gammaproteobacteria</taxon>
        <taxon>Oceanospirillales</taxon>
        <taxon>Halomonadaceae</taxon>
        <taxon>Halomonas</taxon>
    </lineage>
</organism>
<proteinExistence type="inferred from homology"/>
<sequence>MALLRLRRPDRHPWLRWLSGLLTGLLATSATAGPPRLATLDWTLAETLVALGTPPRAVAQVEAYHAWVGEPALPDTTTDLGLRSQPNLELLAGLMPERILISPMFANLTPRLQRIAPVESLPLYSPGRDTWSEMRQLTRSLGRLVERPEAATRLIEDTEARLDTLRQRLTETTPPLLVVQFMDSRHVRVFGTGGLYQAVLDRLGLDNAWSGPTNAWGFSLVGIEALAGIDARLAVVEPYPAGVHEALAEGGLWQHLVETSRGAPIVLPPVWSFGALPSATRFAELLVTALEPDDAA</sequence>
<evidence type="ECO:0000256" key="4">
    <source>
        <dbReference type="ARBA" id="ARBA00022496"/>
    </source>
</evidence>
<evidence type="ECO:0000256" key="2">
    <source>
        <dbReference type="ARBA" id="ARBA00008814"/>
    </source>
</evidence>
<name>A0A3S0J8C1_9GAMM</name>
<dbReference type="Pfam" id="PF01497">
    <property type="entry name" value="Peripla_BP_2"/>
    <property type="match status" value="1"/>
</dbReference>
<reference evidence="7 8" key="1">
    <citation type="submission" date="2018-12" db="EMBL/GenBank/DDBJ databases">
        <authorList>
            <person name="Yu L."/>
        </authorList>
    </citation>
    <scope>NUCLEOTIDE SEQUENCE [LARGE SCALE GENOMIC DNA]</scope>
    <source>
        <strain evidence="7 8">11S</strain>
    </source>
</reference>
<comment type="subcellular location">
    <subcellularLocation>
        <location evidence="1">Cell envelope</location>
    </subcellularLocation>
</comment>
<dbReference type="InterPro" id="IPR002491">
    <property type="entry name" value="ABC_transptr_periplasmic_BD"/>
</dbReference>
<dbReference type="PRINTS" id="PR01715">
    <property type="entry name" value="FERRIBNDNGPP"/>
</dbReference>
<dbReference type="SUPFAM" id="SSF53807">
    <property type="entry name" value="Helical backbone' metal receptor"/>
    <property type="match status" value="1"/>
</dbReference>
<evidence type="ECO:0000256" key="1">
    <source>
        <dbReference type="ARBA" id="ARBA00004196"/>
    </source>
</evidence>
<dbReference type="GO" id="GO:0030288">
    <property type="term" value="C:outer membrane-bounded periplasmic space"/>
    <property type="evidence" value="ECO:0007669"/>
    <property type="project" value="TreeGrafter"/>
</dbReference>
<comment type="similarity">
    <text evidence="2">Belongs to the bacterial solute-binding protein 8 family.</text>
</comment>
<dbReference type="InterPro" id="IPR051313">
    <property type="entry name" value="Bact_iron-sidero_bind"/>
</dbReference>
<dbReference type="AlphaFoldDB" id="A0A3S0J8C1"/>
<evidence type="ECO:0000256" key="5">
    <source>
        <dbReference type="ARBA" id="ARBA00022729"/>
    </source>
</evidence>
<keyword evidence="8" id="KW-1185">Reference proteome</keyword>
<dbReference type="PROSITE" id="PS50983">
    <property type="entry name" value="FE_B12_PBP"/>
    <property type="match status" value="1"/>
</dbReference>
<dbReference type="PANTHER" id="PTHR30532:SF1">
    <property type="entry name" value="IRON(3+)-HYDROXAMATE-BINDING PROTEIN FHUD"/>
    <property type="match status" value="1"/>
</dbReference>
<keyword evidence="4" id="KW-0410">Iron transport</keyword>
<keyword evidence="5" id="KW-0732">Signal</keyword>
<evidence type="ECO:0000256" key="3">
    <source>
        <dbReference type="ARBA" id="ARBA00022448"/>
    </source>
</evidence>
<keyword evidence="4" id="KW-0406">Ion transport</keyword>
<feature type="domain" description="Fe/B12 periplasmic-binding" evidence="6">
    <location>
        <begin position="36"/>
        <end position="294"/>
    </location>
</feature>
<protein>
    <submittedName>
        <fullName evidence="7">Iron-siderophore ABC transporter substrate-binding protein</fullName>
    </submittedName>
</protein>
<dbReference type="GO" id="GO:1901678">
    <property type="term" value="P:iron coordination entity transport"/>
    <property type="evidence" value="ECO:0007669"/>
    <property type="project" value="UniProtKB-ARBA"/>
</dbReference>
<evidence type="ECO:0000259" key="6">
    <source>
        <dbReference type="PROSITE" id="PS50983"/>
    </source>
</evidence>
<evidence type="ECO:0000313" key="7">
    <source>
        <dbReference type="EMBL" id="RTR00849.1"/>
    </source>
</evidence>
<keyword evidence="3" id="KW-0813">Transport</keyword>
<dbReference type="Gene3D" id="3.40.50.1980">
    <property type="entry name" value="Nitrogenase molybdenum iron protein domain"/>
    <property type="match status" value="2"/>
</dbReference>
<dbReference type="PANTHER" id="PTHR30532">
    <property type="entry name" value="IRON III DICITRATE-BINDING PERIPLASMIC PROTEIN"/>
    <property type="match status" value="1"/>
</dbReference>
<gene>
    <name evidence="7" type="ORF">EKG36_15455</name>
</gene>
<dbReference type="CDD" id="cd01146">
    <property type="entry name" value="FhuD"/>
    <property type="match status" value="1"/>
</dbReference>
<comment type="caution">
    <text evidence="7">The sequence shown here is derived from an EMBL/GenBank/DDBJ whole genome shotgun (WGS) entry which is preliminary data.</text>
</comment>
<dbReference type="EMBL" id="RXNS01000015">
    <property type="protein sequence ID" value="RTR00849.1"/>
    <property type="molecule type" value="Genomic_DNA"/>
</dbReference>
<accession>A0A3S0J8C1</accession>
<dbReference type="OrthoDB" id="6160519at2"/>
<evidence type="ECO:0000313" key="8">
    <source>
        <dbReference type="Proteomes" id="UP000267400"/>
    </source>
</evidence>